<evidence type="ECO:0008006" key="3">
    <source>
        <dbReference type="Google" id="ProtNLM"/>
    </source>
</evidence>
<dbReference type="AlphaFoldDB" id="A0A5C7GYU4"/>
<dbReference type="PANTHER" id="PTHR33103">
    <property type="entry name" value="OS01G0153900 PROTEIN"/>
    <property type="match status" value="1"/>
</dbReference>
<name>A0A5C7GYU4_9ROSI</name>
<sequence>MASPKIKLKLLIDTKAKKVLYAESGKDFVDFLIYILTLPVATVVKVLKEKSLVGSLGHLYESLENLPESYLQPNQNKKSLLSPRPPIYATEIPLVLADYDLTNRKSYMCYSGHNSVADVPDLKCGVLQCGCRMTRELTYVPPSPANTGVPVEGGFLKGLVNYIVMDNLEVIPMSSKHVVTLLNKFNVKDVGAIEEIVVDFSVEEGLKLLKLSLECKTVLTNFYLGSVGTNTAVDVGGGFVKGLLTYIVMDNLEFMPVSANNFVTLLNKLNVKDLSTLEEIVVD</sequence>
<gene>
    <name evidence="1" type="ORF">EZV62_025562</name>
</gene>
<dbReference type="PANTHER" id="PTHR33103:SF19">
    <property type="entry name" value="OS09G0544700 PROTEIN"/>
    <property type="match status" value="1"/>
</dbReference>
<keyword evidence="2" id="KW-1185">Reference proteome</keyword>
<dbReference type="Proteomes" id="UP000323000">
    <property type="component" value="Chromosome 12"/>
</dbReference>
<comment type="caution">
    <text evidence="1">The sequence shown here is derived from an EMBL/GenBank/DDBJ whole genome shotgun (WGS) entry which is preliminary data.</text>
</comment>
<evidence type="ECO:0000313" key="1">
    <source>
        <dbReference type="EMBL" id="TXG49687.1"/>
    </source>
</evidence>
<evidence type="ECO:0000313" key="2">
    <source>
        <dbReference type="Proteomes" id="UP000323000"/>
    </source>
</evidence>
<dbReference type="EMBL" id="VAHF01000012">
    <property type="protein sequence ID" value="TXG49687.1"/>
    <property type="molecule type" value="Genomic_DNA"/>
</dbReference>
<dbReference type="Pfam" id="PF05056">
    <property type="entry name" value="DUF674"/>
    <property type="match status" value="1"/>
</dbReference>
<accession>A0A5C7GYU4</accession>
<dbReference type="OrthoDB" id="2014278at2759"/>
<reference evidence="2" key="1">
    <citation type="journal article" date="2019" name="Gigascience">
        <title>De novo genome assembly of the endangered Acer yangbiense, a plant species with extremely small populations endemic to Yunnan Province, China.</title>
        <authorList>
            <person name="Yang J."/>
            <person name="Wariss H.M."/>
            <person name="Tao L."/>
            <person name="Zhang R."/>
            <person name="Yun Q."/>
            <person name="Hollingsworth P."/>
            <person name="Dao Z."/>
            <person name="Luo G."/>
            <person name="Guo H."/>
            <person name="Ma Y."/>
            <person name="Sun W."/>
        </authorList>
    </citation>
    <scope>NUCLEOTIDE SEQUENCE [LARGE SCALE GENOMIC DNA]</scope>
    <source>
        <strain evidence="2">cv. Malutang</strain>
    </source>
</reference>
<dbReference type="InterPro" id="IPR007750">
    <property type="entry name" value="DUF674"/>
</dbReference>
<proteinExistence type="predicted"/>
<organism evidence="1 2">
    <name type="scientific">Acer yangbiense</name>
    <dbReference type="NCBI Taxonomy" id="1000413"/>
    <lineage>
        <taxon>Eukaryota</taxon>
        <taxon>Viridiplantae</taxon>
        <taxon>Streptophyta</taxon>
        <taxon>Embryophyta</taxon>
        <taxon>Tracheophyta</taxon>
        <taxon>Spermatophyta</taxon>
        <taxon>Magnoliopsida</taxon>
        <taxon>eudicotyledons</taxon>
        <taxon>Gunneridae</taxon>
        <taxon>Pentapetalae</taxon>
        <taxon>rosids</taxon>
        <taxon>malvids</taxon>
        <taxon>Sapindales</taxon>
        <taxon>Sapindaceae</taxon>
        <taxon>Hippocastanoideae</taxon>
        <taxon>Acereae</taxon>
        <taxon>Acer</taxon>
    </lineage>
</organism>
<protein>
    <recommendedName>
        <fullName evidence="3">DUF674 domain-containing protein</fullName>
    </recommendedName>
</protein>